<dbReference type="NCBIfam" id="TIGR00380">
    <property type="entry name" value="cobal_cbiB"/>
    <property type="match status" value="1"/>
</dbReference>
<comment type="caution">
    <text evidence="10">The sequence shown here is derived from an EMBL/GenBank/DDBJ whole genome shotgun (WGS) entry which is preliminary data.</text>
</comment>
<dbReference type="Proteomes" id="UP000779508">
    <property type="component" value="Unassembled WGS sequence"/>
</dbReference>
<evidence type="ECO:0000256" key="2">
    <source>
        <dbReference type="ARBA" id="ARBA00004953"/>
    </source>
</evidence>
<keyword evidence="5 9" id="KW-0169">Cobalamin biosynthesis</keyword>
<comment type="function">
    <text evidence="9">Converts cobyric acid to cobinamide by the addition of aminopropanol on the F carboxylic group.</text>
</comment>
<dbReference type="RefSeq" id="WP_216419362.1">
    <property type="nucleotide sequence ID" value="NZ_JAHLQK010000007.1"/>
</dbReference>
<evidence type="ECO:0000256" key="8">
    <source>
        <dbReference type="ARBA" id="ARBA00023136"/>
    </source>
</evidence>
<dbReference type="EMBL" id="JAHLQK010000007">
    <property type="protein sequence ID" value="MBU5678075.1"/>
    <property type="molecule type" value="Genomic_DNA"/>
</dbReference>
<keyword evidence="7 9" id="KW-1133">Transmembrane helix</keyword>
<keyword evidence="4 9" id="KW-1003">Cell membrane</keyword>
<evidence type="ECO:0000256" key="9">
    <source>
        <dbReference type="HAMAP-Rule" id="MF_00024"/>
    </source>
</evidence>
<sequence>MDSSILLLIVVALDFILGDPPNWPHPIRWIGLSISRYEKIIRKSGLNLKIGGFILALLSLTTVLTVSTLILKITQLIHPLFETIITIYLLYTSIAAKCLDVEAKKVHKSVYKKDIEKSRKMLSYLVGRDTSQLDFEEVIRGVVETVAENTIDGVLAPLFYMGIGFYFGVPVQFALGYKVINTLDSMVGYLQEPYIEIGYASAKLDDIVNYIPARIGSLFMVLAGGLLGYDVKQGFKILIRDRRNHKSPNCGYPESAVAGLLKIQLGGTNTYFGQRVYKPTIGDEDTPLTAKHIINTIKIMYGAEFLMVVGFILMNI</sequence>
<keyword evidence="6 9" id="KW-0812">Transmembrane</keyword>
<comment type="similarity">
    <text evidence="3 9">Belongs to the CobD/CbiB family.</text>
</comment>
<evidence type="ECO:0000313" key="10">
    <source>
        <dbReference type="EMBL" id="MBU5678075.1"/>
    </source>
</evidence>
<comment type="caution">
    <text evidence="9">Lacks conserved residue(s) required for the propagation of feature annotation.</text>
</comment>
<evidence type="ECO:0000256" key="1">
    <source>
        <dbReference type="ARBA" id="ARBA00004651"/>
    </source>
</evidence>
<dbReference type="PANTHER" id="PTHR34308:SF1">
    <property type="entry name" value="COBALAMIN BIOSYNTHESIS PROTEIN CBIB"/>
    <property type="match status" value="1"/>
</dbReference>
<gene>
    <name evidence="10" type="primary">cbiB</name>
    <name evidence="9" type="synonym">cobD</name>
    <name evidence="10" type="ORF">KQI88_16810</name>
</gene>
<comment type="pathway">
    <text evidence="2 9">Cofactor biosynthesis; adenosylcobalamin biosynthesis.</text>
</comment>
<dbReference type="Pfam" id="PF03186">
    <property type="entry name" value="CobD_Cbib"/>
    <property type="match status" value="1"/>
</dbReference>
<proteinExistence type="inferred from homology"/>
<dbReference type="InterPro" id="IPR004485">
    <property type="entry name" value="Cobalamin_biosynth_CobD/CbiB"/>
</dbReference>
<protein>
    <recommendedName>
        <fullName evidence="9">Cobalamin biosynthesis protein CobD</fullName>
    </recommendedName>
</protein>
<evidence type="ECO:0000256" key="7">
    <source>
        <dbReference type="ARBA" id="ARBA00022989"/>
    </source>
</evidence>
<keyword evidence="8 9" id="KW-0472">Membrane</keyword>
<evidence type="ECO:0000256" key="4">
    <source>
        <dbReference type="ARBA" id="ARBA00022475"/>
    </source>
</evidence>
<dbReference type="HAMAP" id="MF_00024">
    <property type="entry name" value="CobD_CbiB"/>
    <property type="match status" value="1"/>
</dbReference>
<organism evidence="10 11">
    <name type="scientific">Alkaliphilus flagellatus</name>
    <dbReference type="NCBI Taxonomy" id="2841507"/>
    <lineage>
        <taxon>Bacteria</taxon>
        <taxon>Bacillati</taxon>
        <taxon>Bacillota</taxon>
        <taxon>Clostridia</taxon>
        <taxon>Peptostreptococcales</taxon>
        <taxon>Natronincolaceae</taxon>
        <taxon>Alkaliphilus</taxon>
    </lineage>
</organism>
<evidence type="ECO:0000256" key="3">
    <source>
        <dbReference type="ARBA" id="ARBA00006263"/>
    </source>
</evidence>
<feature type="transmembrane region" description="Helical" evidence="9">
    <location>
        <begin position="158"/>
        <end position="180"/>
    </location>
</feature>
<comment type="subcellular location">
    <subcellularLocation>
        <location evidence="1 9">Cell membrane</location>
        <topology evidence="1 9">Multi-pass membrane protein</topology>
    </subcellularLocation>
</comment>
<name>A0ABS6G9K8_9FIRM</name>
<evidence type="ECO:0000313" key="11">
    <source>
        <dbReference type="Proteomes" id="UP000779508"/>
    </source>
</evidence>
<feature type="transmembrane region" description="Helical" evidence="9">
    <location>
        <begin position="50"/>
        <end position="71"/>
    </location>
</feature>
<evidence type="ECO:0000256" key="5">
    <source>
        <dbReference type="ARBA" id="ARBA00022573"/>
    </source>
</evidence>
<accession>A0ABS6G9K8</accession>
<reference evidence="10 11" key="1">
    <citation type="submission" date="2021-06" db="EMBL/GenBank/DDBJ databases">
        <authorList>
            <person name="Sun Q."/>
            <person name="Li D."/>
        </authorList>
    </citation>
    <scope>NUCLEOTIDE SEQUENCE [LARGE SCALE GENOMIC DNA]</scope>
    <source>
        <strain evidence="10 11">MSJ-5</strain>
    </source>
</reference>
<dbReference type="PANTHER" id="PTHR34308">
    <property type="entry name" value="COBALAMIN BIOSYNTHESIS PROTEIN CBIB"/>
    <property type="match status" value="1"/>
</dbReference>
<keyword evidence="11" id="KW-1185">Reference proteome</keyword>
<evidence type="ECO:0000256" key="6">
    <source>
        <dbReference type="ARBA" id="ARBA00022692"/>
    </source>
</evidence>
<feature type="transmembrane region" description="Helical" evidence="9">
    <location>
        <begin position="211"/>
        <end position="231"/>
    </location>
</feature>